<keyword evidence="6" id="KW-1185">Reference proteome</keyword>
<dbReference type="InterPro" id="IPR018060">
    <property type="entry name" value="HTH_AraC"/>
</dbReference>
<dbReference type="PROSITE" id="PS01124">
    <property type="entry name" value="HTH_ARAC_FAMILY_2"/>
    <property type="match status" value="1"/>
</dbReference>
<dbReference type="Pfam" id="PF12833">
    <property type="entry name" value="HTH_18"/>
    <property type="match status" value="1"/>
</dbReference>
<evidence type="ECO:0000256" key="2">
    <source>
        <dbReference type="ARBA" id="ARBA00023125"/>
    </source>
</evidence>
<organism evidence="5 6">
    <name type="scientific">Nonomuraea glycinis</name>
    <dbReference type="NCBI Taxonomy" id="2047744"/>
    <lineage>
        <taxon>Bacteria</taxon>
        <taxon>Bacillati</taxon>
        <taxon>Actinomycetota</taxon>
        <taxon>Actinomycetes</taxon>
        <taxon>Streptosporangiales</taxon>
        <taxon>Streptosporangiaceae</taxon>
        <taxon>Nonomuraea</taxon>
    </lineage>
</organism>
<dbReference type="SUPFAM" id="SSF46689">
    <property type="entry name" value="Homeodomain-like"/>
    <property type="match status" value="1"/>
</dbReference>
<dbReference type="PANTHER" id="PTHR47894:SF1">
    <property type="entry name" value="HTH-TYPE TRANSCRIPTIONAL REGULATOR VQSM"/>
    <property type="match status" value="1"/>
</dbReference>
<dbReference type="InterPro" id="IPR009057">
    <property type="entry name" value="Homeodomain-like_sf"/>
</dbReference>
<protein>
    <submittedName>
        <fullName evidence="5">Transcriptional regulator</fullName>
    </submittedName>
</protein>
<dbReference type="InterPro" id="IPR032687">
    <property type="entry name" value="AraC-type_N"/>
</dbReference>
<evidence type="ECO:0000256" key="1">
    <source>
        <dbReference type="ARBA" id="ARBA00023015"/>
    </source>
</evidence>
<keyword evidence="1" id="KW-0805">Transcription regulation</keyword>
<reference evidence="5" key="1">
    <citation type="journal article" date="2014" name="Int. J. Syst. Evol. Microbiol.">
        <title>Complete genome sequence of Corynebacterium casei LMG S-19264T (=DSM 44701T), isolated from a smear-ripened cheese.</title>
        <authorList>
            <consortium name="US DOE Joint Genome Institute (JGI-PGF)"/>
            <person name="Walter F."/>
            <person name="Albersmeier A."/>
            <person name="Kalinowski J."/>
            <person name="Ruckert C."/>
        </authorList>
    </citation>
    <scope>NUCLEOTIDE SEQUENCE</scope>
    <source>
        <strain evidence="5">CGMCC 4.7430</strain>
    </source>
</reference>
<dbReference type="PANTHER" id="PTHR47894">
    <property type="entry name" value="HTH-TYPE TRANSCRIPTIONAL REGULATOR GADX"/>
    <property type="match status" value="1"/>
</dbReference>
<dbReference type="EMBL" id="BMNK01000009">
    <property type="protein sequence ID" value="GGP10991.1"/>
    <property type="molecule type" value="Genomic_DNA"/>
</dbReference>
<proteinExistence type="predicted"/>
<dbReference type="GO" id="GO:0003700">
    <property type="term" value="F:DNA-binding transcription factor activity"/>
    <property type="evidence" value="ECO:0007669"/>
    <property type="project" value="InterPro"/>
</dbReference>
<dbReference type="GO" id="GO:0000976">
    <property type="term" value="F:transcription cis-regulatory region binding"/>
    <property type="evidence" value="ECO:0007669"/>
    <property type="project" value="TreeGrafter"/>
</dbReference>
<feature type="domain" description="HTH araC/xylS-type" evidence="4">
    <location>
        <begin position="233"/>
        <end position="331"/>
    </location>
</feature>
<gene>
    <name evidence="5" type="ORF">GCM10012278_52850</name>
</gene>
<dbReference type="SMART" id="SM00342">
    <property type="entry name" value="HTH_ARAC"/>
    <property type="match status" value="1"/>
</dbReference>
<reference evidence="5" key="2">
    <citation type="submission" date="2020-09" db="EMBL/GenBank/DDBJ databases">
        <authorList>
            <person name="Sun Q."/>
            <person name="Zhou Y."/>
        </authorList>
    </citation>
    <scope>NUCLEOTIDE SEQUENCE</scope>
    <source>
        <strain evidence="5">CGMCC 4.7430</strain>
    </source>
</reference>
<dbReference type="Gene3D" id="1.10.10.60">
    <property type="entry name" value="Homeodomain-like"/>
    <property type="match status" value="1"/>
</dbReference>
<accession>A0A918ABK8</accession>
<evidence type="ECO:0000313" key="5">
    <source>
        <dbReference type="EMBL" id="GGP10991.1"/>
    </source>
</evidence>
<evidence type="ECO:0000313" key="6">
    <source>
        <dbReference type="Proteomes" id="UP000660745"/>
    </source>
</evidence>
<sequence>MSEDSVAIQFVRSAIASTETAGIDVRRELRGLPLWPALTRPDTTRLSCEQTVTAMRVLWRLTGDELLRLGPRPVPRGTFQMISLGLIHTPDLRAALERLVAFVSITTGYSRSRLVVDGDTCRIEFAAEPLHHVRPLAAELMLTCVHRFMSWLVARRIPLSGLELPFAEPDYSAEYTSIFGRQASFDAPTASISFAARLLAAPVVREEPELLSYIRRSPVDLIYLRDYGTTTTDRVRNMLERGDMTHWERADQVAARLSVSVQHMRRLLRQEGTSFQQVREELLRDIAVNSLRQGRESIDELSYRLGFSEPSAFRRAFTRWVGSPPGEYRHSLTSKA</sequence>
<evidence type="ECO:0000256" key="3">
    <source>
        <dbReference type="ARBA" id="ARBA00023163"/>
    </source>
</evidence>
<dbReference type="AlphaFoldDB" id="A0A918ABK8"/>
<keyword evidence="2" id="KW-0238">DNA-binding</keyword>
<dbReference type="GO" id="GO:0005829">
    <property type="term" value="C:cytosol"/>
    <property type="evidence" value="ECO:0007669"/>
    <property type="project" value="TreeGrafter"/>
</dbReference>
<dbReference type="Pfam" id="PF12625">
    <property type="entry name" value="Arabinose_bd"/>
    <property type="match status" value="1"/>
</dbReference>
<dbReference type="Proteomes" id="UP000660745">
    <property type="component" value="Unassembled WGS sequence"/>
</dbReference>
<keyword evidence="3" id="KW-0804">Transcription</keyword>
<dbReference type="RefSeq" id="WP_189141396.1">
    <property type="nucleotide sequence ID" value="NZ_BMNK01000009.1"/>
</dbReference>
<comment type="caution">
    <text evidence="5">The sequence shown here is derived from an EMBL/GenBank/DDBJ whole genome shotgun (WGS) entry which is preliminary data.</text>
</comment>
<evidence type="ECO:0000259" key="4">
    <source>
        <dbReference type="PROSITE" id="PS01124"/>
    </source>
</evidence>
<name>A0A918ABK8_9ACTN</name>